<sequence length="388" mass="43352">MSSKRKSPPTKLSADGLNNGRTDMSEHFRSDQSDIEDVLRVDLEDELPSDQIGQEDEEEHLLDQNDNKIRYHRNTPSSESRDLISRLTSEQFQAALQANNNGGLDMDGGVDSLDVPNLHLSMSATPRSQNPLDQDQDSCDSLTSEGVLGTEHSQTDNIAPSSRKHRLLLSVSSARSDTTTDSEYDSEPCLNGNELVSDVNTFPCDFLQASLKPTNTLSDANNGNHPHDSRESSQNENHHHHYHHPYHQPQQEMMRSYSGGHGKRTMDDVLRRLSSKMTTSATLRERQTPGPPSVIISEREENDYYRKSPTSLSIPQPQESPPPLSAVQTSKEGPSQPAANTLSMMDSDSLRLALSGDNIREKERCLTDMINQLQQLKEQLLTQQQQNN</sequence>
<dbReference type="EMBL" id="KK113558">
    <property type="protein sequence ID" value="KFM60460.1"/>
    <property type="molecule type" value="Genomic_DNA"/>
</dbReference>
<evidence type="ECO:0000313" key="4">
    <source>
        <dbReference type="Proteomes" id="UP000054359"/>
    </source>
</evidence>
<keyword evidence="4" id="KW-1185">Reference proteome</keyword>
<dbReference type="Proteomes" id="UP000054359">
    <property type="component" value="Unassembled WGS sequence"/>
</dbReference>
<organism evidence="3 4">
    <name type="scientific">Stegodyphus mimosarum</name>
    <name type="common">African social velvet spider</name>
    <dbReference type="NCBI Taxonomy" id="407821"/>
    <lineage>
        <taxon>Eukaryota</taxon>
        <taxon>Metazoa</taxon>
        <taxon>Ecdysozoa</taxon>
        <taxon>Arthropoda</taxon>
        <taxon>Chelicerata</taxon>
        <taxon>Arachnida</taxon>
        <taxon>Araneae</taxon>
        <taxon>Araneomorphae</taxon>
        <taxon>Entelegynae</taxon>
        <taxon>Eresoidea</taxon>
        <taxon>Eresidae</taxon>
        <taxon>Stegodyphus</taxon>
    </lineage>
</organism>
<feature type="compositionally biased region" description="Basic and acidic residues" evidence="2">
    <location>
        <begin position="297"/>
        <end position="306"/>
    </location>
</feature>
<gene>
    <name evidence="3" type="ORF">X975_20513</name>
</gene>
<evidence type="ECO:0000256" key="1">
    <source>
        <dbReference type="SAM" id="Coils"/>
    </source>
</evidence>
<feature type="compositionally biased region" description="Basic and acidic residues" evidence="2">
    <location>
        <begin position="225"/>
        <end position="237"/>
    </location>
</feature>
<feature type="coiled-coil region" evidence="1">
    <location>
        <begin position="359"/>
        <end position="386"/>
    </location>
</feature>
<name>A0A087T5S1_STEMI</name>
<proteinExistence type="predicted"/>
<protein>
    <submittedName>
        <fullName evidence="3">Uncharacterized protein</fullName>
    </submittedName>
</protein>
<feature type="region of interest" description="Disordered" evidence="2">
    <location>
        <begin position="215"/>
        <end position="264"/>
    </location>
</feature>
<feature type="compositionally biased region" description="Polar residues" evidence="2">
    <location>
        <begin position="215"/>
        <end position="224"/>
    </location>
</feature>
<feature type="region of interest" description="Disordered" evidence="2">
    <location>
        <begin position="115"/>
        <end position="164"/>
    </location>
</feature>
<dbReference type="OrthoDB" id="6247875at2759"/>
<feature type="region of interest" description="Disordered" evidence="2">
    <location>
        <begin position="1"/>
        <end position="82"/>
    </location>
</feature>
<feature type="compositionally biased region" description="Acidic residues" evidence="2">
    <location>
        <begin position="43"/>
        <end position="60"/>
    </location>
</feature>
<dbReference type="AlphaFoldDB" id="A0A087T5S1"/>
<reference evidence="3 4" key="1">
    <citation type="submission" date="2013-11" db="EMBL/GenBank/DDBJ databases">
        <title>Genome sequencing of Stegodyphus mimosarum.</title>
        <authorList>
            <person name="Bechsgaard J."/>
        </authorList>
    </citation>
    <scope>NUCLEOTIDE SEQUENCE [LARGE SCALE GENOMIC DNA]</scope>
</reference>
<evidence type="ECO:0000313" key="3">
    <source>
        <dbReference type="EMBL" id="KFM60460.1"/>
    </source>
</evidence>
<feature type="compositionally biased region" description="Polar residues" evidence="2">
    <location>
        <begin position="120"/>
        <end position="144"/>
    </location>
</feature>
<feature type="compositionally biased region" description="Polar residues" evidence="2">
    <location>
        <begin position="326"/>
        <end position="343"/>
    </location>
</feature>
<feature type="compositionally biased region" description="Polar residues" evidence="2">
    <location>
        <begin position="308"/>
        <end position="317"/>
    </location>
</feature>
<feature type="compositionally biased region" description="Polar residues" evidence="2">
    <location>
        <begin position="151"/>
        <end position="160"/>
    </location>
</feature>
<feature type="compositionally biased region" description="Basic and acidic residues" evidence="2">
    <location>
        <begin position="23"/>
        <end position="42"/>
    </location>
</feature>
<evidence type="ECO:0000256" key="2">
    <source>
        <dbReference type="SAM" id="MobiDB-lite"/>
    </source>
</evidence>
<feature type="non-terminal residue" evidence="3">
    <location>
        <position position="388"/>
    </location>
</feature>
<feature type="region of interest" description="Disordered" evidence="2">
    <location>
        <begin position="277"/>
        <end position="343"/>
    </location>
</feature>
<accession>A0A087T5S1</accession>
<keyword evidence="1" id="KW-0175">Coiled coil</keyword>